<evidence type="ECO:0000256" key="2">
    <source>
        <dbReference type="ARBA" id="ARBA00008133"/>
    </source>
</evidence>
<evidence type="ECO:0000256" key="1">
    <source>
        <dbReference type="ARBA" id="ARBA00004772"/>
    </source>
</evidence>
<protein>
    <recommendedName>
        <fullName evidence="7 9">Uroporphyrinogen-III synthase</fullName>
        <ecNumber evidence="3 9">4.2.1.75</ecNumber>
    </recommendedName>
</protein>
<gene>
    <name evidence="11" type="primary">hemD</name>
    <name evidence="11" type="ORF">Lade_1147</name>
</gene>
<accession>A0A0W0R650</accession>
<dbReference type="CDD" id="cd06578">
    <property type="entry name" value="HemD"/>
    <property type="match status" value="1"/>
</dbReference>
<dbReference type="UniPathway" id="UPA00251">
    <property type="reaction ID" value="UER00320"/>
</dbReference>
<dbReference type="EMBL" id="LNKA01000001">
    <property type="protein sequence ID" value="KTC66489.1"/>
    <property type="molecule type" value="Genomic_DNA"/>
</dbReference>
<evidence type="ECO:0000256" key="7">
    <source>
        <dbReference type="ARBA" id="ARBA00040167"/>
    </source>
</evidence>
<organism evidence="11 12">
    <name type="scientific">Legionella adelaidensis</name>
    <dbReference type="NCBI Taxonomy" id="45056"/>
    <lineage>
        <taxon>Bacteria</taxon>
        <taxon>Pseudomonadati</taxon>
        <taxon>Pseudomonadota</taxon>
        <taxon>Gammaproteobacteria</taxon>
        <taxon>Legionellales</taxon>
        <taxon>Legionellaceae</taxon>
        <taxon>Legionella</taxon>
    </lineage>
</organism>
<comment type="caution">
    <text evidence="11">The sequence shown here is derived from an EMBL/GenBank/DDBJ whole genome shotgun (WGS) entry which is preliminary data.</text>
</comment>
<dbReference type="InterPro" id="IPR003754">
    <property type="entry name" value="4pyrrol_synth_uPrphyn_synth"/>
</dbReference>
<dbReference type="AlphaFoldDB" id="A0A0W0R650"/>
<feature type="domain" description="Tetrapyrrole biosynthesis uroporphyrinogen III synthase" evidence="10">
    <location>
        <begin position="23"/>
        <end position="235"/>
    </location>
</feature>
<evidence type="ECO:0000259" key="10">
    <source>
        <dbReference type="Pfam" id="PF02602"/>
    </source>
</evidence>
<evidence type="ECO:0000256" key="8">
    <source>
        <dbReference type="ARBA" id="ARBA00048617"/>
    </source>
</evidence>
<dbReference type="Proteomes" id="UP000054859">
    <property type="component" value="Unassembled WGS sequence"/>
</dbReference>
<evidence type="ECO:0000256" key="6">
    <source>
        <dbReference type="ARBA" id="ARBA00037589"/>
    </source>
</evidence>
<dbReference type="InterPro" id="IPR039793">
    <property type="entry name" value="UROS/Hem4"/>
</dbReference>
<comment type="catalytic activity">
    <reaction evidence="8 9">
        <text>hydroxymethylbilane = uroporphyrinogen III + H2O</text>
        <dbReference type="Rhea" id="RHEA:18965"/>
        <dbReference type="ChEBI" id="CHEBI:15377"/>
        <dbReference type="ChEBI" id="CHEBI:57308"/>
        <dbReference type="ChEBI" id="CHEBI:57845"/>
        <dbReference type="EC" id="4.2.1.75"/>
    </reaction>
</comment>
<keyword evidence="4 9" id="KW-0456">Lyase</keyword>
<dbReference type="PATRIC" id="fig|45056.6.peg.1186"/>
<evidence type="ECO:0000256" key="3">
    <source>
        <dbReference type="ARBA" id="ARBA00013109"/>
    </source>
</evidence>
<evidence type="ECO:0000256" key="5">
    <source>
        <dbReference type="ARBA" id="ARBA00023244"/>
    </source>
</evidence>
<keyword evidence="5 9" id="KW-0627">Porphyrin biosynthesis</keyword>
<dbReference type="PANTHER" id="PTHR38042:SF1">
    <property type="entry name" value="UROPORPHYRINOGEN-III SYNTHASE, CHLOROPLASTIC"/>
    <property type="match status" value="1"/>
</dbReference>
<comment type="similarity">
    <text evidence="2 9">Belongs to the uroporphyrinogen-III synthase family.</text>
</comment>
<dbReference type="Pfam" id="PF02602">
    <property type="entry name" value="HEM4"/>
    <property type="match status" value="1"/>
</dbReference>
<keyword evidence="12" id="KW-1185">Reference proteome</keyword>
<dbReference type="InterPro" id="IPR036108">
    <property type="entry name" value="4pyrrol_syn_uPrphyn_synt_sf"/>
</dbReference>
<dbReference type="Gene3D" id="3.40.50.10090">
    <property type="match status" value="2"/>
</dbReference>
<dbReference type="RefSeq" id="WP_058462158.1">
    <property type="nucleotide sequence ID" value="NZ_CAAAHS010000002.1"/>
</dbReference>
<dbReference type="OrthoDB" id="9787650at2"/>
<reference evidence="11 12" key="1">
    <citation type="submission" date="2015-11" db="EMBL/GenBank/DDBJ databases">
        <title>Identification of large and diverse effector repertoires of 38 Legionella species.</title>
        <authorList>
            <person name="Burstein D."/>
            <person name="Amaro F."/>
            <person name="Zusman T."/>
            <person name="Lifshitz Z."/>
            <person name="Cohen O."/>
            <person name="Gilbert J.A."/>
            <person name="Pupko T."/>
            <person name="Shuman H.A."/>
            <person name="Segal G."/>
        </authorList>
    </citation>
    <scope>NUCLEOTIDE SEQUENCE [LARGE SCALE GENOMIC DNA]</scope>
    <source>
        <strain evidence="11 12">1762-AUS-E</strain>
    </source>
</reference>
<evidence type="ECO:0000256" key="9">
    <source>
        <dbReference type="RuleBase" id="RU366031"/>
    </source>
</evidence>
<dbReference type="SUPFAM" id="SSF69618">
    <property type="entry name" value="HemD-like"/>
    <property type="match status" value="1"/>
</dbReference>
<proteinExistence type="inferred from homology"/>
<dbReference type="GO" id="GO:0006780">
    <property type="term" value="P:uroporphyrinogen III biosynthetic process"/>
    <property type="evidence" value="ECO:0007669"/>
    <property type="project" value="UniProtKB-UniRule"/>
</dbReference>
<name>A0A0W0R650_9GAMM</name>
<comment type="function">
    <text evidence="6 9">Catalyzes cyclization of the linear tetrapyrrole, hydroxymethylbilane, to the macrocyclic uroporphyrinogen III.</text>
</comment>
<dbReference type="STRING" id="45056.Lade_1147"/>
<sequence>MKNTMDLNGLKILNTRPARQAETLNESIKKAGGISIAIPALEIVSTQSWLEIFKKINLHTVHYAIFTSPNAVEFFAKKFPSYKLPSTIKTIAIGKGTANALTFFQIPVTYIPEKANSEYLLKLPDLNDVQDKTILLIKGEGGRDLIPMTLNNRGGKVITLDVYKRIIPAIDPDKITTLWQNNGVDIILCTSQQAISNLFTLFGKEGHTWLCNKPWVLISERLMQAAYTVGIKKPLLADYDHIIEAIAKFNNQGLLHGES</sequence>
<dbReference type="PANTHER" id="PTHR38042">
    <property type="entry name" value="UROPORPHYRINOGEN-III SYNTHASE, CHLOROPLASTIC"/>
    <property type="match status" value="1"/>
</dbReference>
<evidence type="ECO:0000313" key="12">
    <source>
        <dbReference type="Proteomes" id="UP000054859"/>
    </source>
</evidence>
<comment type="pathway">
    <text evidence="1 9">Porphyrin-containing compound metabolism; protoporphyrin-IX biosynthesis; coproporphyrinogen-III from 5-aminolevulinate: step 3/4.</text>
</comment>
<evidence type="ECO:0000313" key="11">
    <source>
        <dbReference type="EMBL" id="KTC66489.1"/>
    </source>
</evidence>
<evidence type="ECO:0000256" key="4">
    <source>
        <dbReference type="ARBA" id="ARBA00023239"/>
    </source>
</evidence>
<dbReference type="GO" id="GO:0006782">
    <property type="term" value="P:protoporphyrinogen IX biosynthetic process"/>
    <property type="evidence" value="ECO:0007669"/>
    <property type="project" value="UniProtKB-UniRule"/>
</dbReference>
<dbReference type="EC" id="4.2.1.75" evidence="3 9"/>
<dbReference type="GO" id="GO:0004852">
    <property type="term" value="F:uroporphyrinogen-III synthase activity"/>
    <property type="evidence" value="ECO:0007669"/>
    <property type="project" value="UniProtKB-UniRule"/>
</dbReference>